<keyword evidence="2" id="KW-0378">Hydrolase</keyword>
<dbReference type="PANTHER" id="PTHR12419">
    <property type="entry name" value="OTU DOMAIN CONTAINING PROTEIN"/>
    <property type="match status" value="1"/>
</dbReference>
<dbReference type="InterPro" id="IPR038765">
    <property type="entry name" value="Papain-like_cys_pep_sf"/>
</dbReference>
<dbReference type="EC" id="3.4.19.12" evidence="2"/>
<organism evidence="2 3">
    <name type="scientific">Coemansia brasiliensis</name>
    <dbReference type="NCBI Taxonomy" id="2650707"/>
    <lineage>
        <taxon>Eukaryota</taxon>
        <taxon>Fungi</taxon>
        <taxon>Fungi incertae sedis</taxon>
        <taxon>Zoopagomycota</taxon>
        <taxon>Kickxellomycotina</taxon>
        <taxon>Kickxellomycetes</taxon>
        <taxon>Kickxellales</taxon>
        <taxon>Kickxellaceae</taxon>
        <taxon>Coemansia</taxon>
    </lineage>
</organism>
<dbReference type="Gene3D" id="3.90.70.80">
    <property type="match status" value="1"/>
</dbReference>
<evidence type="ECO:0000313" key="3">
    <source>
        <dbReference type="Proteomes" id="UP001139887"/>
    </source>
</evidence>
<dbReference type="OrthoDB" id="415023at2759"/>
<dbReference type="Proteomes" id="UP001139887">
    <property type="component" value="Unassembled WGS sequence"/>
</dbReference>
<dbReference type="InterPro" id="IPR050704">
    <property type="entry name" value="Peptidase_C85-like"/>
</dbReference>
<dbReference type="PROSITE" id="PS50802">
    <property type="entry name" value="OTU"/>
    <property type="match status" value="1"/>
</dbReference>
<dbReference type="InterPro" id="IPR003323">
    <property type="entry name" value="OTU_dom"/>
</dbReference>
<feature type="domain" description="OTU" evidence="1">
    <location>
        <begin position="10"/>
        <end position="149"/>
    </location>
</feature>
<dbReference type="GO" id="GO:0016579">
    <property type="term" value="P:protein deubiquitination"/>
    <property type="evidence" value="ECO:0007669"/>
    <property type="project" value="TreeGrafter"/>
</dbReference>
<keyword evidence="3" id="KW-1185">Reference proteome</keyword>
<accession>A0A9W8LYQ1</accession>
<evidence type="ECO:0000313" key="2">
    <source>
        <dbReference type="EMBL" id="KAJ2848476.1"/>
    </source>
</evidence>
<evidence type="ECO:0000259" key="1">
    <source>
        <dbReference type="PROSITE" id="PS50802"/>
    </source>
</evidence>
<proteinExistence type="predicted"/>
<comment type="caution">
    <text evidence="2">The sequence shown here is derived from an EMBL/GenBank/DDBJ whole genome shotgun (WGS) entry which is preliminary data.</text>
</comment>
<gene>
    <name evidence="2" type="primary">OTU2</name>
    <name evidence="2" type="ORF">IWW36_003270</name>
</gene>
<dbReference type="PANTHER" id="PTHR12419:SF10">
    <property type="entry name" value="DEUBIQUITINASE OTUD6B"/>
    <property type="match status" value="1"/>
</dbReference>
<reference evidence="2" key="1">
    <citation type="submission" date="2022-07" db="EMBL/GenBank/DDBJ databases">
        <title>Phylogenomic reconstructions and comparative analyses of Kickxellomycotina fungi.</title>
        <authorList>
            <person name="Reynolds N.K."/>
            <person name="Stajich J.E."/>
            <person name="Barry K."/>
            <person name="Grigoriev I.V."/>
            <person name="Crous P."/>
            <person name="Smith M.E."/>
        </authorList>
    </citation>
    <scope>NUCLEOTIDE SEQUENCE</scope>
    <source>
        <strain evidence="2">NRRL 1566</strain>
    </source>
</reference>
<dbReference type="CDD" id="cd22748">
    <property type="entry name" value="OTU_OTUD6-like"/>
    <property type="match status" value="1"/>
</dbReference>
<name>A0A9W8LYQ1_9FUNG</name>
<protein>
    <submittedName>
        <fullName evidence="2">OTU protein</fullName>
        <ecNumber evidence="2">3.4.19.12</ecNumber>
    </submittedName>
</protein>
<dbReference type="SUPFAM" id="SSF54001">
    <property type="entry name" value="Cysteine proteinases"/>
    <property type="match status" value="1"/>
</dbReference>
<dbReference type="EMBL" id="JANBUW010000165">
    <property type="protein sequence ID" value="KAJ2848476.1"/>
    <property type="molecule type" value="Genomic_DNA"/>
</dbReference>
<dbReference type="GO" id="GO:0004843">
    <property type="term" value="F:cysteine-type deubiquitinase activity"/>
    <property type="evidence" value="ECO:0007669"/>
    <property type="project" value="UniProtKB-EC"/>
</dbReference>
<dbReference type="Pfam" id="PF02338">
    <property type="entry name" value="OTU"/>
    <property type="match status" value="1"/>
</dbReference>
<dbReference type="AlphaFoldDB" id="A0A9W8LYQ1"/>
<sequence length="150" mass="17353">MENLVATHGLRIQQIRPDGHCLYSAFADQISTYHDQPATHLQMRQRAAEYMRNHRDDFIPFMTHDDGEMFSEDDFERYCNDVEATATWGGQQEITALSHVLQLPVNIYQLGMPVLQIGEGLYSSNRPINLSYHRHAYGLGEHYNSLRKID</sequence>